<feature type="domain" description="HD" evidence="1">
    <location>
        <begin position="81"/>
        <end position="178"/>
    </location>
</feature>
<dbReference type="SUPFAM" id="SSF109604">
    <property type="entry name" value="HD-domain/PDEase-like"/>
    <property type="match status" value="1"/>
</dbReference>
<keyword evidence="3" id="KW-1185">Reference proteome</keyword>
<evidence type="ECO:0000313" key="3">
    <source>
        <dbReference type="Proteomes" id="UP000646738"/>
    </source>
</evidence>
<dbReference type="PANTHER" id="PTHR35569:SF1">
    <property type="entry name" value="CYANAMIDE HYDRATASE DDI2-RELATED"/>
    <property type="match status" value="1"/>
</dbReference>
<organism evidence="2 3">
    <name type="scientific">Streptomyces rubradiris</name>
    <name type="common">Streptomyces achromogenes subsp. rubradiris</name>
    <dbReference type="NCBI Taxonomy" id="285531"/>
    <lineage>
        <taxon>Bacteria</taxon>
        <taxon>Bacillati</taxon>
        <taxon>Actinomycetota</taxon>
        <taxon>Actinomycetes</taxon>
        <taxon>Kitasatosporales</taxon>
        <taxon>Streptomycetaceae</taxon>
        <taxon>Streptomyces</taxon>
    </lineage>
</organism>
<name>A0ABQ3R355_STRRR</name>
<reference evidence="3" key="1">
    <citation type="submission" date="2023-07" db="EMBL/GenBank/DDBJ databases">
        <title>Whole genome shotgun sequence of Streptomyces achromogenes subsp. rubradiris NBRC 14000.</title>
        <authorList>
            <person name="Komaki H."/>
            <person name="Tamura T."/>
        </authorList>
    </citation>
    <scope>NUCLEOTIDE SEQUENCE [LARGE SCALE GENOMIC DNA]</scope>
    <source>
        <strain evidence="3">NBRC 14000</strain>
    </source>
</reference>
<dbReference type="Pfam" id="PF01966">
    <property type="entry name" value="HD"/>
    <property type="match status" value="1"/>
</dbReference>
<dbReference type="PROSITE" id="PS51318">
    <property type="entry name" value="TAT"/>
    <property type="match status" value="1"/>
</dbReference>
<dbReference type="InterPro" id="IPR006674">
    <property type="entry name" value="HD_domain"/>
</dbReference>
<dbReference type="InterPro" id="IPR006311">
    <property type="entry name" value="TAT_signal"/>
</dbReference>
<evidence type="ECO:0000259" key="1">
    <source>
        <dbReference type="Pfam" id="PF01966"/>
    </source>
</evidence>
<comment type="caution">
    <text evidence="2">The sequence shown here is derived from an EMBL/GenBank/DDBJ whole genome shotgun (WGS) entry which is preliminary data.</text>
</comment>
<dbReference type="Gene3D" id="1.10.3210.10">
    <property type="entry name" value="Hypothetical protein af1432"/>
    <property type="match status" value="1"/>
</dbReference>
<dbReference type="RefSeq" id="WP_189991682.1">
    <property type="nucleotide sequence ID" value="NZ_BNCB01000003.1"/>
</dbReference>
<dbReference type="Proteomes" id="UP000646738">
    <property type="component" value="Unassembled WGS sequence"/>
</dbReference>
<dbReference type="PANTHER" id="PTHR35569">
    <property type="entry name" value="CYANAMIDE HYDRATASE DDI2-RELATED"/>
    <property type="match status" value="1"/>
</dbReference>
<accession>A0ABQ3R355</accession>
<protein>
    <submittedName>
        <fullName evidence="2">HD domain-containing protein</fullName>
    </submittedName>
</protein>
<dbReference type="EMBL" id="BNEA01000001">
    <property type="protein sequence ID" value="GHI50237.1"/>
    <property type="molecule type" value="Genomic_DNA"/>
</dbReference>
<evidence type="ECO:0000313" key="2">
    <source>
        <dbReference type="EMBL" id="GHI50237.1"/>
    </source>
</evidence>
<proteinExistence type="predicted"/>
<sequence>MTEAHTDARDVTRRTVLQRGAGAAAAGAVTAFAGPPAAAHARPAPAGETLPATVAGVRVPDSEVARHTVAFAREVSSPSLFNHVLRSYVFGALVLDRQGARYDRELAFVAAVLHDLGLVEAFQTPAERFEVDGAEAARRFLRRLGVPAGRVDVVWDAIALHTSAGIAARKRPEIALVSAGSVLDFTGNGLEKIPSDALAEVLDAFPRLEFKKVALETILSLCRTKPMGELMHPFAEVGRRHLPGFAVPTVEDLLVNAPFAQ</sequence>
<gene>
    <name evidence="2" type="ORF">Srubr_00830</name>
</gene>